<evidence type="ECO:0000313" key="2">
    <source>
        <dbReference type="Proteomes" id="UP000474640"/>
    </source>
</evidence>
<gene>
    <name evidence="1" type="ORF">TWF970_011524</name>
</gene>
<proteinExistence type="predicted"/>
<dbReference type="OrthoDB" id="414540at2759"/>
<dbReference type="EMBL" id="JAABOJ010000009">
    <property type="protein sequence ID" value="KAF3284304.1"/>
    <property type="molecule type" value="Genomic_DNA"/>
</dbReference>
<accession>A0A7C8RF48</accession>
<dbReference type="Proteomes" id="UP000474640">
    <property type="component" value="Unassembled WGS sequence"/>
</dbReference>
<comment type="caution">
    <text evidence="1">The sequence shown here is derived from an EMBL/GenBank/DDBJ whole genome shotgun (WGS) entry which is preliminary data.</text>
</comment>
<evidence type="ECO:0000313" key="1">
    <source>
        <dbReference type="EMBL" id="KAF3284304.1"/>
    </source>
</evidence>
<reference evidence="1 2" key="1">
    <citation type="submission" date="2020-01" db="EMBL/GenBank/DDBJ databases">
        <authorList>
            <person name="Palmer J.M."/>
        </authorList>
    </citation>
    <scope>NUCLEOTIDE SEQUENCE [LARGE SCALE GENOMIC DNA]</scope>
    <source>
        <strain evidence="1 2">TWF970</strain>
    </source>
</reference>
<sequence length="73" mass="8352">MSRNPVDPKVIDTEAVKTVRTDDFDMEFEDTSIDEGLKKAVIWPAVELQVEGEDKPVVKNDMVPVFYLTEDEH</sequence>
<organism evidence="1 2">
    <name type="scientific">Orbilia oligospora</name>
    <name type="common">Nematode-trapping fungus</name>
    <name type="synonym">Arthrobotrys oligospora</name>
    <dbReference type="NCBI Taxonomy" id="2813651"/>
    <lineage>
        <taxon>Eukaryota</taxon>
        <taxon>Fungi</taxon>
        <taxon>Dikarya</taxon>
        <taxon>Ascomycota</taxon>
        <taxon>Pezizomycotina</taxon>
        <taxon>Orbiliomycetes</taxon>
        <taxon>Orbiliales</taxon>
        <taxon>Orbiliaceae</taxon>
        <taxon>Orbilia</taxon>
    </lineage>
</organism>
<protein>
    <submittedName>
        <fullName evidence="1">Uncharacterized protein</fullName>
    </submittedName>
</protein>
<dbReference type="AlphaFoldDB" id="A0A7C8RF48"/>
<name>A0A7C8RF48_ORBOL</name>